<name>A0ABW4VR88_9BACT</name>
<dbReference type="RefSeq" id="WP_376888056.1">
    <property type="nucleotide sequence ID" value="NZ_JBHUHR010000045.1"/>
</dbReference>
<accession>A0ABW4VR88</accession>
<dbReference type="SMART" id="SM00448">
    <property type="entry name" value="REC"/>
    <property type="match status" value="1"/>
</dbReference>
<dbReference type="InterPro" id="IPR011006">
    <property type="entry name" value="CheY-like_superfamily"/>
</dbReference>
<evidence type="ECO:0000256" key="1">
    <source>
        <dbReference type="ARBA" id="ARBA00022553"/>
    </source>
</evidence>
<dbReference type="Gene3D" id="3.40.50.2300">
    <property type="match status" value="1"/>
</dbReference>
<dbReference type="Pfam" id="PF00072">
    <property type="entry name" value="Response_reg"/>
    <property type="match status" value="1"/>
</dbReference>
<evidence type="ECO:0000259" key="7">
    <source>
        <dbReference type="PROSITE" id="PS50110"/>
    </source>
</evidence>
<dbReference type="PANTHER" id="PTHR43214:SF41">
    <property type="entry name" value="NITRATE_NITRITE RESPONSE REGULATOR PROTEIN NARP"/>
    <property type="match status" value="1"/>
</dbReference>
<organism evidence="8 9">
    <name type="scientific">Belliella marina</name>
    <dbReference type="NCBI Taxonomy" id="1644146"/>
    <lineage>
        <taxon>Bacteria</taxon>
        <taxon>Pseudomonadati</taxon>
        <taxon>Bacteroidota</taxon>
        <taxon>Cytophagia</taxon>
        <taxon>Cytophagales</taxon>
        <taxon>Cyclobacteriaceae</taxon>
        <taxon>Belliella</taxon>
    </lineage>
</organism>
<dbReference type="InterPro" id="IPR001789">
    <property type="entry name" value="Sig_transdc_resp-reg_receiver"/>
</dbReference>
<dbReference type="Proteomes" id="UP001597361">
    <property type="component" value="Unassembled WGS sequence"/>
</dbReference>
<evidence type="ECO:0000256" key="3">
    <source>
        <dbReference type="ARBA" id="ARBA00023125"/>
    </source>
</evidence>
<dbReference type="PROSITE" id="PS50043">
    <property type="entry name" value="HTH_LUXR_2"/>
    <property type="match status" value="1"/>
</dbReference>
<evidence type="ECO:0000256" key="4">
    <source>
        <dbReference type="ARBA" id="ARBA00023163"/>
    </source>
</evidence>
<comment type="caution">
    <text evidence="8">The sequence shown here is derived from an EMBL/GenBank/DDBJ whole genome shotgun (WGS) entry which is preliminary data.</text>
</comment>
<keyword evidence="9" id="KW-1185">Reference proteome</keyword>
<evidence type="ECO:0000256" key="2">
    <source>
        <dbReference type="ARBA" id="ARBA00023015"/>
    </source>
</evidence>
<dbReference type="PRINTS" id="PR00038">
    <property type="entry name" value="HTHLUXR"/>
</dbReference>
<protein>
    <submittedName>
        <fullName evidence="8">Response regulator</fullName>
    </submittedName>
</protein>
<evidence type="ECO:0000313" key="8">
    <source>
        <dbReference type="EMBL" id="MFD2036734.1"/>
    </source>
</evidence>
<keyword evidence="4" id="KW-0804">Transcription</keyword>
<dbReference type="Pfam" id="PF00196">
    <property type="entry name" value="GerE"/>
    <property type="match status" value="1"/>
</dbReference>
<keyword evidence="1 5" id="KW-0597">Phosphoprotein</keyword>
<dbReference type="PANTHER" id="PTHR43214">
    <property type="entry name" value="TWO-COMPONENT RESPONSE REGULATOR"/>
    <property type="match status" value="1"/>
</dbReference>
<dbReference type="InterPro" id="IPR000792">
    <property type="entry name" value="Tscrpt_reg_LuxR_C"/>
</dbReference>
<sequence>MENIRVVLADDHVVVRNGIKMLLESEAEIKVVGEASDGEEALQVVQQLNPDILIIDIRMPNMNGLEATGKLKNYSTHTKALVLSMHNDEDYIIKSVESGASGYLLKDTSKDEFLKAIRTVFNGGKYFSGDISNVLVNSYLNRVNDKTASLDKGKKSNYELTQREKEILKLIYQGIGNKEIAASFGKSVRTIESHRFNIMKKIKVNNVVELIRKVDEEPELKNEIGALS</sequence>
<feature type="domain" description="Response regulatory" evidence="7">
    <location>
        <begin position="5"/>
        <end position="121"/>
    </location>
</feature>
<dbReference type="SMART" id="SM00421">
    <property type="entry name" value="HTH_LUXR"/>
    <property type="match status" value="1"/>
</dbReference>
<dbReference type="EMBL" id="JBHUHR010000045">
    <property type="protein sequence ID" value="MFD2036734.1"/>
    <property type="molecule type" value="Genomic_DNA"/>
</dbReference>
<keyword evidence="3" id="KW-0238">DNA-binding</keyword>
<reference evidence="9" key="1">
    <citation type="journal article" date="2019" name="Int. J. Syst. Evol. Microbiol.">
        <title>The Global Catalogue of Microorganisms (GCM) 10K type strain sequencing project: providing services to taxonomists for standard genome sequencing and annotation.</title>
        <authorList>
            <consortium name="The Broad Institute Genomics Platform"/>
            <consortium name="The Broad Institute Genome Sequencing Center for Infectious Disease"/>
            <person name="Wu L."/>
            <person name="Ma J."/>
        </authorList>
    </citation>
    <scope>NUCLEOTIDE SEQUENCE [LARGE SCALE GENOMIC DNA]</scope>
    <source>
        <strain evidence="9">CGMCC 1.15180</strain>
    </source>
</reference>
<dbReference type="CDD" id="cd17535">
    <property type="entry name" value="REC_NarL-like"/>
    <property type="match status" value="1"/>
</dbReference>
<dbReference type="InterPro" id="IPR016032">
    <property type="entry name" value="Sig_transdc_resp-reg_C-effctor"/>
</dbReference>
<dbReference type="InterPro" id="IPR039420">
    <property type="entry name" value="WalR-like"/>
</dbReference>
<dbReference type="SUPFAM" id="SSF46894">
    <property type="entry name" value="C-terminal effector domain of the bipartite response regulators"/>
    <property type="match status" value="1"/>
</dbReference>
<evidence type="ECO:0000259" key="6">
    <source>
        <dbReference type="PROSITE" id="PS50043"/>
    </source>
</evidence>
<dbReference type="PROSITE" id="PS50110">
    <property type="entry name" value="RESPONSE_REGULATORY"/>
    <property type="match status" value="1"/>
</dbReference>
<dbReference type="CDD" id="cd06170">
    <property type="entry name" value="LuxR_C_like"/>
    <property type="match status" value="1"/>
</dbReference>
<evidence type="ECO:0000313" key="9">
    <source>
        <dbReference type="Proteomes" id="UP001597361"/>
    </source>
</evidence>
<dbReference type="InterPro" id="IPR058245">
    <property type="entry name" value="NreC/VraR/RcsB-like_REC"/>
</dbReference>
<feature type="modified residue" description="4-aspartylphosphate" evidence="5">
    <location>
        <position position="56"/>
    </location>
</feature>
<proteinExistence type="predicted"/>
<feature type="domain" description="HTH luxR-type" evidence="6">
    <location>
        <begin position="153"/>
        <end position="218"/>
    </location>
</feature>
<keyword evidence="2" id="KW-0805">Transcription regulation</keyword>
<dbReference type="SUPFAM" id="SSF52172">
    <property type="entry name" value="CheY-like"/>
    <property type="match status" value="1"/>
</dbReference>
<gene>
    <name evidence="8" type="ORF">ACFSKL_18160</name>
</gene>
<evidence type="ECO:0000256" key="5">
    <source>
        <dbReference type="PROSITE-ProRule" id="PRU00169"/>
    </source>
</evidence>